<dbReference type="PANTHER" id="PTHR43289">
    <property type="entry name" value="MITOGEN-ACTIVATED PROTEIN KINASE KINASE KINASE 20-RELATED"/>
    <property type="match status" value="1"/>
</dbReference>
<dbReference type="InterPro" id="IPR011009">
    <property type="entry name" value="Kinase-like_dom_sf"/>
</dbReference>
<dbReference type="CDD" id="cd14014">
    <property type="entry name" value="STKc_PknB_like"/>
    <property type="match status" value="1"/>
</dbReference>
<feature type="domain" description="PASTA" evidence="12">
    <location>
        <begin position="528"/>
        <end position="595"/>
    </location>
</feature>
<comment type="catalytic activity">
    <reaction evidence="7">
        <text>L-threonyl-[protein] + ATP = O-phospho-L-threonyl-[protein] + ADP + H(+)</text>
        <dbReference type="Rhea" id="RHEA:46608"/>
        <dbReference type="Rhea" id="RHEA-COMP:11060"/>
        <dbReference type="Rhea" id="RHEA-COMP:11605"/>
        <dbReference type="ChEBI" id="CHEBI:15378"/>
        <dbReference type="ChEBI" id="CHEBI:30013"/>
        <dbReference type="ChEBI" id="CHEBI:30616"/>
        <dbReference type="ChEBI" id="CHEBI:61977"/>
        <dbReference type="ChEBI" id="CHEBI:456216"/>
        <dbReference type="EC" id="2.7.11.1"/>
    </reaction>
</comment>
<keyword evidence="3" id="KW-0808">Transferase</keyword>
<keyword evidence="6" id="KW-0067">ATP-binding</keyword>
<keyword evidence="10" id="KW-0472">Membrane</keyword>
<reference evidence="13 14" key="2">
    <citation type="submission" date="2018-12" db="EMBL/GenBank/DDBJ databases">
        <title>Nakamurella antarcticus sp. nov., isolated from Antarctica South Shetland Islands soil.</title>
        <authorList>
            <person name="Peng F."/>
        </authorList>
    </citation>
    <scope>NUCLEOTIDE SEQUENCE [LARGE SCALE GENOMIC DNA]</scope>
    <source>
        <strain evidence="13 14">S14-144</strain>
    </source>
</reference>
<feature type="region of interest" description="Disordered" evidence="9">
    <location>
        <begin position="294"/>
        <end position="324"/>
    </location>
</feature>
<evidence type="ECO:0000313" key="13">
    <source>
        <dbReference type="EMBL" id="AZI57798.1"/>
    </source>
</evidence>
<feature type="domain" description="Protein kinase" evidence="11">
    <location>
        <begin position="18"/>
        <end position="275"/>
    </location>
</feature>
<keyword evidence="2" id="KW-0723">Serine/threonine-protein kinase</keyword>
<keyword evidence="4" id="KW-0547">Nucleotide-binding</keyword>
<gene>
    <name evidence="13" type="primary">pknB</name>
    <name evidence="13" type="ORF">EH165_06185</name>
</gene>
<dbReference type="PROSITE" id="PS50011">
    <property type="entry name" value="PROTEIN_KINASE_DOM"/>
    <property type="match status" value="1"/>
</dbReference>
<feature type="region of interest" description="Disordered" evidence="9">
    <location>
        <begin position="699"/>
        <end position="722"/>
    </location>
</feature>
<evidence type="ECO:0000259" key="12">
    <source>
        <dbReference type="PROSITE" id="PS51178"/>
    </source>
</evidence>
<dbReference type="FunFam" id="3.30.200.20:FF:000035">
    <property type="entry name" value="Serine/threonine protein kinase Stk1"/>
    <property type="match status" value="1"/>
</dbReference>
<dbReference type="NCBIfam" id="NF033483">
    <property type="entry name" value="PknB_PASTA_kin"/>
    <property type="match status" value="1"/>
</dbReference>
<proteinExistence type="predicted"/>
<accession>A0A3G8ZKU4</accession>
<evidence type="ECO:0000256" key="8">
    <source>
        <dbReference type="ARBA" id="ARBA00048679"/>
    </source>
</evidence>
<sequence length="722" mass="74235">MDRQGASGLAGTVLDGRYRVGSLVARGGMSTVYRGVDQRLGRPVAIKIMKSEFAADHTFLARFEREARSAAGLGHPGVVSVYDHGRDGDVVFLVMELVDGGTLRDLLKQQGALSVPVALSILEPVLSALSAAHESGLIHRDVKPENVLISSKGEVKVADFGLVRAISSATMMTGDVILGTVAYLSPEQVSTGYADARSDVYAAGVLAYEMLTGNPPYSGDNAISVAYQHVHSDIPAVSEQAPGVPAALDDLLLDATSRDSADRPADAGAFLAELIDIRTALSLRRVPVPVPAVPVARPSAHGPTRSGTRPIRSTGPSATRAVRPTATVRTATDIAAEAHVAQVRSEPVTEMVPLPPARSPGRKRRRRRMIIVVIIVVLLGLGAAAGGWWLGSGRWTAVPALVGASQDTAQQQAADANLVVSVTSAYNNSVAAGRVVSVDPPVGDRQLRGSQIVITVSSGKPKVPSVEPGSSPADATAAIKAAALVALVDESRGAFDDAVAAGQVVATEPAAGSSVDIGSTVTVLISKGPQPAIVPQVFHKGVQDAENALKVAGFSIGDPIKRFDAGQPAGVVLATVPAFAATVPKGTPISLVVSNAIKVPDLANKTADQVEALLAGLGLKLTVGTATFDANVDGGLAISSSPATDTLVNPATPNVTVVFSNAITLPDVTGKNLDESAKRLDNLGVRVLTSSFWGFGDNVRNQEPSGGTRVPPGSTVSISTVP</sequence>
<dbReference type="PANTHER" id="PTHR43289:SF34">
    <property type="entry name" value="SERINE_THREONINE-PROTEIN KINASE YBDM-RELATED"/>
    <property type="match status" value="1"/>
</dbReference>
<feature type="domain" description="PASTA" evidence="12">
    <location>
        <begin position="391"/>
        <end position="458"/>
    </location>
</feature>
<evidence type="ECO:0000256" key="10">
    <source>
        <dbReference type="SAM" id="Phobius"/>
    </source>
</evidence>
<dbReference type="KEGG" id="nak:EH165_06185"/>
<dbReference type="InterPro" id="IPR000719">
    <property type="entry name" value="Prot_kinase_dom"/>
</dbReference>
<dbReference type="GO" id="GO:0004674">
    <property type="term" value="F:protein serine/threonine kinase activity"/>
    <property type="evidence" value="ECO:0007669"/>
    <property type="project" value="UniProtKB-KW"/>
</dbReference>
<keyword evidence="14" id="KW-1185">Reference proteome</keyword>
<dbReference type="GO" id="GO:0045717">
    <property type="term" value="P:negative regulation of fatty acid biosynthetic process"/>
    <property type="evidence" value="ECO:0007669"/>
    <property type="project" value="UniProtKB-ARBA"/>
</dbReference>
<evidence type="ECO:0000313" key="14">
    <source>
        <dbReference type="Proteomes" id="UP000268084"/>
    </source>
</evidence>
<dbReference type="GO" id="GO:0005524">
    <property type="term" value="F:ATP binding"/>
    <property type="evidence" value="ECO:0007669"/>
    <property type="project" value="UniProtKB-KW"/>
</dbReference>
<dbReference type="FunFam" id="1.10.510.10:FF:000021">
    <property type="entry name" value="Serine/threonine protein kinase"/>
    <property type="match status" value="1"/>
</dbReference>
<dbReference type="SUPFAM" id="SSF54184">
    <property type="entry name" value="Penicillin-binding protein 2x (pbp-2x), c-terminal domain"/>
    <property type="match status" value="1"/>
</dbReference>
<dbReference type="CDD" id="cd06577">
    <property type="entry name" value="PASTA_pknB"/>
    <property type="match status" value="3"/>
</dbReference>
<feature type="transmembrane region" description="Helical" evidence="10">
    <location>
        <begin position="369"/>
        <end position="390"/>
    </location>
</feature>
<dbReference type="InterPro" id="IPR008271">
    <property type="entry name" value="Ser/Thr_kinase_AS"/>
</dbReference>
<evidence type="ECO:0000256" key="1">
    <source>
        <dbReference type="ARBA" id="ARBA00012513"/>
    </source>
</evidence>
<dbReference type="PROSITE" id="PS51178">
    <property type="entry name" value="PASTA"/>
    <property type="match status" value="4"/>
</dbReference>
<evidence type="ECO:0000256" key="5">
    <source>
        <dbReference type="ARBA" id="ARBA00022777"/>
    </source>
</evidence>
<dbReference type="Gene3D" id="3.30.10.20">
    <property type="match status" value="5"/>
</dbReference>
<reference evidence="13 14" key="1">
    <citation type="submission" date="2018-11" db="EMBL/GenBank/DDBJ databases">
        <authorList>
            <person name="Da X."/>
        </authorList>
    </citation>
    <scope>NUCLEOTIDE SEQUENCE [LARGE SCALE GENOMIC DNA]</scope>
    <source>
        <strain evidence="13 14">S14-144</strain>
    </source>
</reference>
<dbReference type="AlphaFoldDB" id="A0A3G8ZKU4"/>
<dbReference type="SMART" id="SM00740">
    <property type="entry name" value="PASTA"/>
    <property type="match status" value="5"/>
</dbReference>
<dbReference type="Pfam" id="PF03793">
    <property type="entry name" value="PASTA"/>
    <property type="match status" value="5"/>
</dbReference>
<feature type="domain" description="PASTA" evidence="12">
    <location>
        <begin position="459"/>
        <end position="527"/>
    </location>
</feature>
<evidence type="ECO:0000256" key="6">
    <source>
        <dbReference type="ARBA" id="ARBA00022840"/>
    </source>
</evidence>
<dbReference type="InterPro" id="IPR005543">
    <property type="entry name" value="PASTA_dom"/>
</dbReference>
<evidence type="ECO:0000256" key="4">
    <source>
        <dbReference type="ARBA" id="ARBA00022741"/>
    </source>
</evidence>
<dbReference type="OrthoDB" id="9762169at2"/>
<dbReference type="Gene3D" id="1.10.510.10">
    <property type="entry name" value="Transferase(Phosphotransferase) domain 1"/>
    <property type="match status" value="1"/>
</dbReference>
<evidence type="ECO:0000256" key="9">
    <source>
        <dbReference type="SAM" id="MobiDB-lite"/>
    </source>
</evidence>
<dbReference type="EC" id="2.7.11.1" evidence="1"/>
<name>A0A3G8ZKU4_9ACTN</name>
<dbReference type="Pfam" id="PF00069">
    <property type="entry name" value="Pkinase"/>
    <property type="match status" value="1"/>
</dbReference>
<evidence type="ECO:0000259" key="11">
    <source>
        <dbReference type="PROSITE" id="PS50011"/>
    </source>
</evidence>
<dbReference type="PROSITE" id="PS00108">
    <property type="entry name" value="PROTEIN_KINASE_ST"/>
    <property type="match status" value="1"/>
</dbReference>
<dbReference type="SMART" id="SM00220">
    <property type="entry name" value="S_TKc"/>
    <property type="match status" value="1"/>
</dbReference>
<keyword evidence="5 13" id="KW-0418">Kinase</keyword>
<dbReference type="SUPFAM" id="SSF56112">
    <property type="entry name" value="Protein kinase-like (PK-like)"/>
    <property type="match status" value="1"/>
</dbReference>
<keyword evidence="10" id="KW-0812">Transmembrane</keyword>
<feature type="domain" description="PASTA" evidence="12">
    <location>
        <begin position="661"/>
        <end position="722"/>
    </location>
</feature>
<evidence type="ECO:0000256" key="3">
    <source>
        <dbReference type="ARBA" id="ARBA00022679"/>
    </source>
</evidence>
<dbReference type="RefSeq" id="WP_124798539.1">
    <property type="nucleotide sequence ID" value="NZ_CP034170.1"/>
</dbReference>
<dbReference type="Gene3D" id="3.30.200.20">
    <property type="entry name" value="Phosphorylase Kinase, domain 1"/>
    <property type="match status" value="1"/>
</dbReference>
<evidence type="ECO:0000256" key="7">
    <source>
        <dbReference type="ARBA" id="ARBA00047899"/>
    </source>
</evidence>
<evidence type="ECO:0000256" key="2">
    <source>
        <dbReference type="ARBA" id="ARBA00022527"/>
    </source>
</evidence>
<organism evidence="13 14">
    <name type="scientific">Nakamurella antarctica</name>
    <dbReference type="NCBI Taxonomy" id="1902245"/>
    <lineage>
        <taxon>Bacteria</taxon>
        <taxon>Bacillati</taxon>
        <taxon>Actinomycetota</taxon>
        <taxon>Actinomycetes</taxon>
        <taxon>Nakamurellales</taxon>
        <taxon>Nakamurellaceae</taxon>
        <taxon>Nakamurella</taxon>
    </lineage>
</organism>
<comment type="catalytic activity">
    <reaction evidence="8">
        <text>L-seryl-[protein] + ATP = O-phospho-L-seryl-[protein] + ADP + H(+)</text>
        <dbReference type="Rhea" id="RHEA:17989"/>
        <dbReference type="Rhea" id="RHEA-COMP:9863"/>
        <dbReference type="Rhea" id="RHEA-COMP:11604"/>
        <dbReference type="ChEBI" id="CHEBI:15378"/>
        <dbReference type="ChEBI" id="CHEBI:29999"/>
        <dbReference type="ChEBI" id="CHEBI:30616"/>
        <dbReference type="ChEBI" id="CHEBI:83421"/>
        <dbReference type="ChEBI" id="CHEBI:456216"/>
        <dbReference type="EC" id="2.7.11.1"/>
    </reaction>
</comment>
<keyword evidence="10" id="KW-1133">Transmembrane helix</keyword>
<dbReference type="Proteomes" id="UP000268084">
    <property type="component" value="Chromosome"/>
</dbReference>
<dbReference type="EMBL" id="CP034170">
    <property type="protein sequence ID" value="AZI57798.1"/>
    <property type="molecule type" value="Genomic_DNA"/>
</dbReference>
<protein>
    <recommendedName>
        <fullName evidence="1">non-specific serine/threonine protein kinase</fullName>
        <ecNumber evidence="1">2.7.11.1</ecNumber>
    </recommendedName>
</protein>